<dbReference type="PANTHER" id="PTHR14226:SF29">
    <property type="entry name" value="NEUROPATHY TARGET ESTERASE SWS"/>
    <property type="match status" value="1"/>
</dbReference>
<feature type="region of interest" description="Disordered" evidence="11">
    <location>
        <begin position="129"/>
        <end position="154"/>
    </location>
</feature>
<feature type="short sequence motif" description="GXSXG" evidence="9">
    <location>
        <begin position="1435"/>
        <end position="1439"/>
    </location>
</feature>
<feature type="compositionally biased region" description="Polar residues" evidence="11">
    <location>
        <begin position="1856"/>
        <end position="1900"/>
    </location>
</feature>
<dbReference type="CDD" id="cd00038">
    <property type="entry name" value="CAP_ED"/>
    <property type="match status" value="2"/>
</dbReference>
<feature type="region of interest" description="Disordered" evidence="11">
    <location>
        <begin position="1"/>
        <end position="23"/>
    </location>
</feature>
<feature type="domain" description="PNPLA" evidence="13">
    <location>
        <begin position="1404"/>
        <end position="1558"/>
    </location>
</feature>
<accession>A0A250X005</accession>
<feature type="compositionally biased region" description="Polar residues" evidence="11">
    <location>
        <begin position="1002"/>
        <end position="1011"/>
    </location>
</feature>
<dbReference type="InterPro" id="IPR056556">
    <property type="entry name" value="NTE1_P-loop_dom"/>
</dbReference>
<dbReference type="EMBL" id="BEGY01000016">
    <property type="protein sequence ID" value="GAX76222.1"/>
    <property type="molecule type" value="Genomic_DNA"/>
</dbReference>
<dbReference type="Pfam" id="PF00027">
    <property type="entry name" value="cNMP_binding"/>
    <property type="match status" value="1"/>
</dbReference>
<evidence type="ECO:0000256" key="2">
    <source>
        <dbReference type="ARBA" id="ARBA00006636"/>
    </source>
</evidence>
<feature type="region of interest" description="Disordered" evidence="11">
    <location>
        <begin position="997"/>
        <end position="1041"/>
    </location>
</feature>
<keyword evidence="8" id="KW-0472">Membrane</keyword>
<feature type="domain" description="Cyclic nucleotide-binding" evidence="12">
    <location>
        <begin position="227"/>
        <end position="363"/>
    </location>
</feature>
<comment type="caution">
    <text evidence="14">The sequence shown here is derived from an EMBL/GenBank/DDBJ whole genome shotgun (WGS) entry which is preliminary data.</text>
</comment>
<evidence type="ECO:0000256" key="10">
    <source>
        <dbReference type="RuleBase" id="RU361262"/>
    </source>
</evidence>
<dbReference type="InterPro" id="IPR014710">
    <property type="entry name" value="RmlC-like_jellyroll"/>
</dbReference>
<keyword evidence="5 9" id="KW-0442">Lipid degradation</keyword>
<comment type="similarity">
    <text evidence="2">Belongs to the NTE family.</text>
</comment>
<dbReference type="InterPro" id="IPR002641">
    <property type="entry name" value="PNPLA_dom"/>
</dbReference>
<feature type="short sequence motif" description="GXGXXG" evidence="9">
    <location>
        <begin position="1408"/>
        <end position="1413"/>
    </location>
</feature>
<feature type="compositionally biased region" description="Polar residues" evidence="11">
    <location>
        <begin position="1908"/>
        <end position="1946"/>
    </location>
</feature>
<dbReference type="Proteomes" id="UP000232323">
    <property type="component" value="Unassembled WGS sequence"/>
</dbReference>
<evidence type="ECO:0000259" key="12">
    <source>
        <dbReference type="PROSITE" id="PS50042"/>
    </source>
</evidence>
<dbReference type="InterPro" id="IPR050301">
    <property type="entry name" value="NTE"/>
</dbReference>
<dbReference type="PROSITE" id="PS50042">
    <property type="entry name" value="CNMP_BINDING_3"/>
    <property type="match status" value="2"/>
</dbReference>
<evidence type="ECO:0000256" key="1">
    <source>
        <dbReference type="ARBA" id="ARBA00004370"/>
    </source>
</evidence>
<name>A0A250X005_9CHLO</name>
<evidence type="ECO:0000256" key="6">
    <source>
        <dbReference type="ARBA" id="ARBA00022989"/>
    </source>
</evidence>
<evidence type="ECO:0000313" key="15">
    <source>
        <dbReference type="Proteomes" id="UP000232323"/>
    </source>
</evidence>
<dbReference type="Gene3D" id="2.60.120.10">
    <property type="entry name" value="Jelly Rolls"/>
    <property type="match status" value="3"/>
</dbReference>
<evidence type="ECO:0000256" key="11">
    <source>
        <dbReference type="SAM" id="MobiDB-lite"/>
    </source>
</evidence>
<feature type="active site" description="Nucleophile" evidence="9">
    <location>
        <position position="1437"/>
    </location>
</feature>
<dbReference type="InterPro" id="IPR018490">
    <property type="entry name" value="cNMP-bd_dom_sf"/>
</dbReference>
<comment type="subcellular location">
    <subcellularLocation>
        <location evidence="1">Membrane</location>
    </subcellularLocation>
</comment>
<evidence type="ECO:0000256" key="4">
    <source>
        <dbReference type="ARBA" id="ARBA00022801"/>
    </source>
</evidence>
<feature type="short sequence motif" description="DGA/G" evidence="9">
    <location>
        <begin position="1545"/>
        <end position="1547"/>
    </location>
</feature>
<keyword evidence="3" id="KW-0812">Transmembrane</keyword>
<keyword evidence="6" id="KW-1133">Transmembrane helix</keyword>
<dbReference type="InterPro" id="IPR000595">
    <property type="entry name" value="cNMP-bd_dom"/>
</dbReference>
<gene>
    <name evidence="14" type="ORF">CEUSTIGMA_g3666.t1</name>
</gene>
<dbReference type="PROSITE" id="PS51635">
    <property type="entry name" value="PNPLA"/>
    <property type="match status" value="1"/>
</dbReference>
<comment type="domain">
    <text evidence="10">The nitrogen atoms of the two glycine residues in the GGXR motif define the oxyanion hole, and stabilize the oxyanion that forms during the nucleophilic attack by the catalytic serine during substrate cleavage.</text>
</comment>
<feature type="compositionally biased region" description="Low complexity" evidence="11">
    <location>
        <begin position="657"/>
        <end position="668"/>
    </location>
</feature>
<feature type="region of interest" description="Disordered" evidence="11">
    <location>
        <begin position="1212"/>
        <end position="1311"/>
    </location>
</feature>
<feature type="region of interest" description="Disordered" evidence="11">
    <location>
        <begin position="651"/>
        <end position="677"/>
    </location>
</feature>
<feature type="compositionally biased region" description="Polar residues" evidence="11">
    <location>
        <begin position="504"/>
        <end position="524"/>
    </location>
</feature>
<dbReference type="Pfam" id="PF24179">
    <property type="entry name" value="NTE_Ploop"/>
    <property type="match status" value="1"/>
</dbReference>
<comment type="function">
    <text evidence="10">Lipolytic acyl hydrolase (LAH).</text>
</comment>
<dbReference type="Pfam" id="PF01734">
    <property type="entry name" value="Patatin"/>
    <property type="match status" value="1"/>
</dbReference>
<keyword evidence="15" id="KW-1185">Reference proteome</keyword>
<dbReference type="GO" id="GO:0004622">
    <property type="term" value="F:phosphatidylcholine lysophospholipase activity"/>
    <property type="evidence" value="ECO:0007669"/>
    <property type="project" value="UniProtKB-ARBA"/>
</dbReference>
<reference evidence="14 15" key="1">
    <citation type="submission" date="2017-08" db="EMBL/GenBank/DDBJ databases">
        <title>Acidophilic green algal genome provides insights into adaptation to an acidic environment.</title>
        <authorList>
            <person name="Hirooka S."/>
            <person name="Hirose Y."/>
            <person name="Kanesaki Y."/>
            <person name="Higuchi S."/>
            <person name="Fujiwara T."/>
            <person name="Onuma R."/>
            <person name="Era A."/>
            <person name="Ohbayashi R."/>
            <person name="Uzuka A."/>
            <person name="Nozaki H."/>
            <person name="Yoshikawa H."/>
            <person name="Miyagishima S.Y."/>
        </authorList>
    </citation>
    <scope>NUCLEOTIDE SEQUENCE [LARGE SCALE GENOMIC DNA]</scope>
    <source>
        <strain evidence="14 15">NIES-2499</strain>
    </source>
</reference>
<dbReference type="OrthoDB" id="421051at2759"/>
<dbReference type="PANTHER" id="PTHR14226">
    <property type="entry name" value="NEUROPATHY TARGET ESTERASE/SWISS CHEESE D.MELANOGASTER"/>
    <property type="match status" value="1"/>
</dbReference>
<organism evidence="14 15">
    <name type="scientific">Chlamydomonas eustigma</name>
    <dbReference type="NCBI Taxonomy" id="1157962"/>
    <lineage>
        <taxon>Eukaryota</taxon>
        <taxon>Viridiplantae</taxon>
        <taxon>Chlorophyta</taxon>
        <taxon>core chlorophytes</taxon>
        <taxon>Chlorophyceae</taxon>
        <taxon>CS clade</taxon>
        <taxon>Chlamydomonadales</taxon>
        <taxon>Chlamydomonadaceae</taxon>
        <taxon>Chlamydomonas</taxon>
    </lineage>
</organism>
<dbReference type="InterPro" id="IPR016035">
    <property type="entry name" value="Acyl_Trfase/lysoPLipase"/>
</dbReference>
<protein>
    <recommendedName>
        <fullName evidence="10">Patatin</fullName>
        <ecNumber evidence="10">3.1.1.-</ecNumber>
    </recommendedName>
</protein>
<feature type="domain" description="Cyclic nucleotide-binding" evidence="12">
    <location>
        <begin position="870"/>
        <end position="974"/>
    </location>
</feature>
<keyword evidence="7 9" id="KW-0443">Lipid metabolism</keyword>
<dbReference type="SMART" id="SM00100">
    <property type="entry name" value="cNMP"/>
    <property type="match status" value="2"/>
</dbReference>
<comment type="similarity">
    <text evidence="10">Belongs to the patatin family.</text>
</comment>
<dbReference type="STRING" id="1157962.A0A250X005"/>
<proteinExistence type="inferred from homology"/>
<dbReference type="SUPFAM" id="SSF52151">
    <property type="entry name" value="FabD/lysophospholipase-like"/>
    <property type="match status" value="1"/>
</dbReference>
<feature type="region of interest" description="Disordered" evidence="11">
    <location>
        <begin position="1856"/>
        <end position="1971"/>
    </location>
</feature>
<evidence type="ECO:0000256" key="9">
    <source>
        <dbReference type="PROSITE-ProRule" id="PRU01161"/>
    </source>
</evidence>
<feature type="region of interest" description="Disordered" evidence="11">
    <location>
        <begin position="494"/>
        <end position="542"/>
    </location>
</feature>
<evidence type="ECO:0000256" key="3">
    <source>
        <dbReference type="ARBA" id="ARBA00022692"/>
    </source>
</evidence>
<feature type="compositionally biased region" description="Gly residues" evidence="11">
    <location>
        <begin position="1249"/>
        <end position="1264"/>
    </location>
</feature>
<dbReference type="Gene3D" id="3.40.1090.10">
    <property type="entry name" value="Cytosolic phospholipase A2 catalytic domain"/>
    <property type="match status" value="2"/>
</dbReference>
<evidence type="ECO:0000256" key="7">
    <source>
        <dbReference type="ARBA" id="ARBA00023098"/>
    </source>
</evidence>
<feature type="active site" description="Proton acceptor" evidence="9">
    <location>
        <position position="1545"/>
    </location>
</feature>
<evidence type="ECO:0000259" key="13">
    <source>
        <dbReference type="PROSITE" id="PS51635"/>
    </source>
</evidence>
<dbReference type="GO" id="GO:0016042">
    <property type="term" value="P:lipid catabolic process"/>
    <property type="evidence" value="ECO:0007669"/>
    <property type="project" value="UniProtKB-UniRule"/>
</dbReference>
<feature type="compositionally biased region" description="Polar residues" evidence="11">
    <location>
        <begin position="1955"/>
        <end position="1964"/>
    </location>
</feature>
<dbReference type="SUPFAM" id="SSF51206">
    <property type="entry name" value="cAMP-binding domain-like"/>
    <property type="match status" value="3"/>
</dbReference>
<evidence type="ECO:0000256" key="5">
    <source>
        <dbReference type="ARBA" id="ARBA00022963"/>
    </source>
</evidence>
<evidence type="ECO:0000256" key="8">
    <source>
        <dbReference type="ARBA" id="ARBA00023136"/>
    </source>
</evidence>
<keyword evidence="4 9" id="KW-0378">Hydrolase</keyword>
<evidence type="ECO:0000313" key="14">
    <source>
        <dbReference type="EMBL" id="GAX76222.1"/>
    </source>
</evidence>
<dbReference type="EC" id="3.1.1.-" evidence="10"/>
<dbReference type="GO" id="GO:0016020">
    <property type="term" value="C:membrane"/>
    <property type="evidence" value="ECO:0007669"/>
    <property type="project" value="UniProtKB-SubCell"/>
</dbReference>
<sequence>MSKAVKSNRYHTSTFEENDTDSAHDKNISDMDIIDYIDIPSFERKRSRFRRGISAAVGLLAAALVIEKYNGGISRVTKSVRRGLTAALAAWLEDRGGIALFTVADDDDSMPGSISALDLRKMLQRQQSLDRRGSLVGSGGSRRRLSSQSEDVAQPSEFDAPVVCATIAEDVVAESGGSVHGPAGLLTGGHGPSPYMTIDPSTGILTRSSDDHHFSADTPQFFQSTKFFAVLDVEEAKELFQATSRMQLEPNEVLFKAGDLSDSGIFIVVRGSLGIFLDDGSPVPAHANTLSWMMDHQYLLMPTPSGQLDDGSPVPAHANTLRYGESVGDLDVVDGAARTVTAIALEEGCLLVQVPRQLFVEFVAEHPRALLLYLQQGLARLWRVAHFTLGEFLHLQLHKKQKQLQGTANGPAGASCLNISERENGVPHVSVSTQTFDDQSRSISSASAAISSGTQERHMSSSIQLALGDIYGSDDLRGSLAMSTAEENIKSFVSAKGKDEPGLPSSSPLDIPPTSGSNTTSTKQLLRGRTGSLCRNPGPLPPSPGFKEFVNLVSPPGSTTPKLISSNLNISSSNSLGPQTSKLPYGMGMPSAKAIEGATKALGGSFRPSLSGTPQVNCSEMPLMPEAVFEESVMTTGSPAVSAGFHTKTPVDSTPATFNSSQSTNSSQGTAPLNRMGSRLRPQAPFVMSSRACLADGWDVVDLEESSSLSDRARHQLSDPKLHLSQLLPLPKGGLLQDQDWACGQFYLLVEGHLMATRKSELDEAIGSGAAGPPSAGAVWSPALGSSLQESAVISPGSIISAAAFLSSTSCRSRVVALETCRLAAFGWQQLEDMAAAAPSLLVQLLLAAATAMGPLIRRFVMLGLNRVWLKSGDVAYRQGDEAACLFVVISGRLRLLHESRHPVTGQLQLQTEEEVGRGEAVGAVWAITGGCHDTTAMCVRDSELVRMSKNAFKVMSHDSPLALSSLFSNIARRLTAARDSRLRGLRVGEKQTSLGGAYIASSGTSTPSSRNRPRIGAPGGPSPSTSRVQRSAGAPGSVPGATPRGEIVTIAVLPAGFVPLQTRGVASLLAVKRLANALKESLSSYGPVLQLNSTSIGLLFPTAFEKLDILFYRSKITSWLSSQEEEYRFIILEGDVHVSPWSSVCSAQADCILLVAAEGAQPKLGPVEAALVFGASGAVGGSGSPLMGGITPVASLAHISNAPALHVAGGEEAVHPHHRRPSTAGMPPPAAGPHQFAEAPSMSQLMHGGSGARWGTGGAGGGSTSSSKHVSEQPISHHQGLPSMSDPGKSSSDAGGATHHVNARAPAGSIDTPASTPAAAFTSFPPLVSGGYLSTAFPGCCTAQLRRAELVLLHPVEDEYFPEDTLEWLWRRPHLARHHHVRLGIQSDMDRLSRWMAGKAVGLVLSGGGSRGLAHLGVLCALEDLGVPVDVIGGTSQGAFMAALYAQGLSREQLQLKPLSDLTLPVLSVFSGAGFDQSMQRIFSSGAQLIEDLWLPYFCVSTNLTKGEPAIHTKGTLWRLVRASMTIVGLLPPVYEEGEGLLVDGGYMNNIPVDVMRSIRVDTVIVVDVESKDDSGWRNLMPYAGGVSGWQILWDRWCPIPSWRSNMHLPKYSQIINQLTWMTHAHNLKRVSQEHKIDLYLRPPNIGSIKLMDFHLMNRIVKDSYKYAITAIAQWKMLAQVSTSRSNSIDGRPGATPTPISLISETLAAPKSSSAATKRVLPEVAAAAAAATANKLGGGGGPKSSTSGACTLLDPTTLRLALATVASSAASTIQQSLSSINAVAARQPGLEAPSRLSSPGPSVMPMLHDPVVMAPLTYHAPALQAMPHWDSRGAPLTIPDNVFLAGGGSGASQVIGSVNPQAGSVNPQAGSVNPQAGSVNPQAGSVNPQAGSVNPQAGSVNPLAGSVNPQAGSVNPQAGSVNPQAGSVNPQAGSTSTMQELSSVPRQAHHSISHARSSLSQGNERGDSGTIASMSANGVYPIVVVVPLPTASGIKTMEDFSSDNRKECTNSLADECDATNDSYNAHLTERLLEPTVTSVQQVPEEYLRGGMEEDQHVHRMTRVSTKSALLQMLTEEV</sequence>